<proteinExistence type="predicted"/>
<evidence type="ECO:0000259" key="2">
    <source>
        <dbReference type="Pfam" id="PF17289"/>
    </source>
</evidence>
<dbReference type="NCBIfam" id="TIGR01630">
    <property type="entry name" value="psiM2_ORF9"/>
    <property type="match status" value="1"/>
</dbReference>
<feature type="non-terminal residue" evidence="3">
    <location>
        <position position="1"/>
    </location>
</feature>
<dbReference type="InterPro" id="IPR006517">
    <property type="entry name" value="Phage_terminase_lsu-like_C"/>
</dbReference>
<comment type="caution">
    <text evidence="3">The sequence shown here is derived from an EMBL/GenBank/DDBJ whole genome shotgun (WGS) entry which is preliminary data.</text>
</comment>
<dbReference type="Pfam" id="PF17289">
    <property type="entry name" value="Terminase_6C"/>
    <property type="match status" value="1"/>
</dbReference>
<protein>
    <recommendedName>
        <fullName evidence="2">Terminase large subunit gp17-like C-terminal domain-containing protein</fullName>
    </recommendedName>
</protein>
<dbReference type="AlphaFoldDB" id="X0T227"/>
<organism evidence="3">
    <name type="scientific">marine sediment metagenome</name>
    <dbReference type="NCBI Taxonomy" id="412755"/>
    <lineage>
        <taxon>unclassified sequences</taxon>
        <taxon>metagenomes</taxon>
        <taxon>ecological metagenomes</taxon>
    </lineage>
</organism>
<evidence type="ECO:0000313" key="3">
    <source>
        <dbReference type="EMBL" id="GAF87309.1"/>
    </source>
</evidence>
<reference evidence="3" key="1">
    <citation type="journal article" date="2014" name="Front. Microbiol.">
        <title>High frequency of phylogenetically diverse reductive dehalogenase-homologous genes in deep subseafloor sedimentary metagenomes.</title>
        <authorList>
            <person name="Kawai M."/>
            <person name="Futagami T."/>
            <person name="Toyoda A."/>
            <person name="Takaki Y."/>
            <person name="Nishi S."/>
            <person name="Hori S."/>
            <person name="Arai W."/>
            <person name="Tsubouchi T."/>
            <person name="Morono Y."/>
            <person name="Uchiyama I."/>
            <person name="Ito T."/>
            <person name="Fujiyama A."/>
            <person name="Inagaki F."/>
            <person name="Takami H."/>
        </authorList>
    </citation>
    <scope>NUCLEOTIDE SEQUENCE</scope>
    <source>
        <strain evidence="3">Expedition CK06-06</strain>
    </source>
</reference>
<feature type="domain" description="Terminase large subunit gp17-like C-terminal" evidence="2">
    <location>
        <begin position="60"/>
        <end position="208"/>
    </location>
</feature>
<dbReference type="InterPro" id="IPR035421">
    <property type="entry name" value="Terminase_6C"/>
</dbReference>
<evidence type="ECO:0000256" key="1">
    <source>
        <dbReference type="ARBA" id="ARBA00022612"/>
    </source>
</evidence>
<dbReference type="EMBL" id="BARS01016445">
    <property type="protein sequence ID" value="GAF87309.1"/>
    <property type="molecule type" value="Genomic_DNA"/>
</dbReference>
<keyword evidence="1" id="KW-1188">Viral release from host cell</keyword>
<sequence>PELFDDERLHTLEVELGAYARAGQLQQRPVPRGGGMYQLKWFSGKFVDASDVPKGGKICRGWDLAATEENTKGRGDYTAGVRVRRVGGKTYVEDAIRFRGSPLKVEQQMKMQADQDGKVVHIDFPQDPGQAGKSQAENLAGMFPRSRVHYSPETGSKETRQDAPAAQAEAGNVYIVRGAWNREWLEEMCAFPNGPYDDQADAFARAYHRTCKQPGGVKSGGYKGAS</sequence>
<accession>X0T227</accession>
<name>X0T227_9ZZZZ</name>
<gene>
    <name evidence="3" type="ORF">S01H1_27065</name>
</gene>